<reference evidence="4" key="1">
    <citation type="journal article" date="2016" name="Nature">
        <title>The genome of the seagrass Zostera marina reveals angiosperm adaptation to the sea.</title>
        <authorList>
            <person name="Olsen J.L."/>
            <person name="Rouze P."/>
            <person name="Verhelst B."/>
            <person name="Lin Y.-C."/>
            <person name="Bayer T."/>
            <person name="Collen J."/>
            <person name="Dattolo E."/>
            <person name="De Paoli E."/>
            <person name="Dittami S."/>
            <person name="Maumus F."/>
            <person name="Michel G."/>
            <person name="Kersting A."/>
            <person name="Lauritano C."/>
            <person name="Lohaus R."/>
            <person name="Toepel M."/>
            <person name="Tonon T."/>
            <person name="Vanneste K."/>
            <person name="Amirebrahimi M."/>
            <person name="Brakel J."/>
            <person name="Bostroem C."/>
            <person name="Chovatia M."/>
            <person name="Grimwood J."/>
            <person name="Jenkins J.W."/>
            <person name="Jueterbock A."/>
            <person name="Mraz A."/>
            <person name="Stam W.T."/>
            <person name="Tice H."/>
            <person name="Bornberg-Bauer E."/>
            <person name="Green P.J."/>
            <person name="Pearson G.A."/>
            <person name="Procaccini G."/>
            <person name="Duarte C.M."/>
            <person name="Schmutz J."/>
            <person name="Reusch T.B.H."/>
            <person name="Van de Peer Y."/>
        </authorList>
    </citation>
    <scope>NUCLEOTIDE SEQUENCE [LARGE SCALE GENOMIC DNA]</scope>
    <source>
        <strain evidence="4">cv. Finnish</strain>
    </source>
</reference>
<feature type="transmembrane region" description="Helical" evidence="2">
    <location>
        <begin position="712"/>
        <end position="734"/>
    </location>
</feature>
<keyword evidence="2" id="KW-1133">Transmembrane helix</keyword>
<dbReference type="PANTHER" id="PTHR31801">
    <property type="entry name" value="ALTERED INHERITANCE OF MITOCHONDRIA PROTEIN 24, MITOCHONDRIAL"/>
    <property type="match status" value="1"/>
</dbReference>
<evidence type="ECO:0000313" key="4">
    <source>
        <dbReference type="Proteomes" id="UP000036987"/>
    </source>
</evidence>
<dbReference type="Proteomes" id="UP000036987">
    <property type="component" value="Unassembled WGS sequence"/>
</dbReference>
<keyword evidence="4" id="KW-1185">Reference proteome</keyword>
<protein>
    <recommendedName>
        <fullName evidence="5">Sphingomyelin phosphodiesterase 4</fullName>
    </recommendedName>
</protein>
<evidence type="ECO:0000256" key="1">
    <source>
        <dbReference type="SAM" id="MobiDB-lite"/>
    </source>
</evidence>
<dbReference type="OrthoDB" id="10251508at2759"/>
<dbReference type="AlphaFoldDB" id="A0A0K9NP04"/>
<proteinExistence type="predicted"/>
<dbReference type="OMA" id="ECNLYLR"/>
<evidence type="ECO:0000256" key="2">
    <source>
        <dbReference type="SAM" id="Phobius"/>
    </source>
</evidence>
<evidence type="ECO:0000313" key="3">
    <source>
        <dbReference type="EMBL" id="KMZ58491.1"/>
    </source>
</evidence>
<comment type="caution">
    <text evidence="3">The sequence shown here is derived from an EMBL/GenBank/DDBJ whole genome shotgun (WGS) entry which is preliminary data.</text>
</comment>
<keyword evidence="2" id="KW-0472">Membrane</keyword>
<accession>A0A0K9NP04</accession>
<dbReference type="EMBL" id="LFYR01001927">
    <property type="protein sequence ID" value="KMZ58491.1"/>
    <property type="molecule type" value="Genomic_DNA"/>
</dbReference>
<name>A0A0K9NP04_ZOSMR</name>
<organism evidence="3 4">
    <name type="scientific">Zostera marina</name>
    <name type="common">Eelgrass</name>
    <dbReference type="NCBI Taxonomy" id="29655"/>
    <lineage>
        <taxon>Eukaryota</taxon>
        <taxon>Viridiplantae</taxon>
        <taxon>Streptophyta</taxon>
        <taxon>Embryophyta</taxon>
        <taxon>Tracheophyta</taxon>
        <taxon>Spermatophyta</taxon>
        <taxon>Magnoliopsida</taxon>
        <taxon>Liliopsida</taxon>
        <taxon>Zosteraceae</taxon>
        <taxon>Zostera</taxon>
    </lineage>
</organism>
<dbReference type="STRING" id="29655.A0A0K9NP04"/>
<sequence>MIPRSISMDTHLRSQESLSSTILSSDTPAQISTTVNSINTFLRRRLPPNQSRHFFSISFPALILKLFAFDSPSHPSAWIDITDTQLSNLLFDLLSPDGSLFGAIAAVDSISLVRYAFPVERLPEWMRYVLMHSDGKHHSVLSDLCLLFTSRVREDNQFEVNVFEYYMLWFAYYPICKGGGHVKAAVTKRSGKSSGRSRLENWASSLPGLSTGRKPEGVDKGCGLYMRLLYAYLQSFIPLGYDNICQPYCSSLLHYSVSCGDGSVVLRAEFLVNVFVQFWMINNDFSPLPLTLCQSFGVNFPMRTVLSDAPPFPGLGPGLNLFLNYINSGLISSRDRNESRLNFQASYPYDVGLVNLLMQRPLYRFVLRTFLFCPMGTTSMSNVSQVFDMWMSYLEPWKINDDCFVEFEQSLTETKSGESGDVHKKDGKQSNDIQSSTYSSAWQGYVLSNYLFYTSLAVHFLVFSHKFLHGNVEVVLQMVLKMMNILMSSTELVDILMKVDTAYHSKSSRTSSVTFNSYKFIPSIREQLTDWEDCLCETDADGSYLREKWNSDLKFFNDGENGAHNLLQLLIIRAESEIQAMTGDDATKNLQILESLGTQVNNLFGASKQRNPSSPSPSKSTFSDHEVFSTPKHPGFSKRTWADVKYTGDWMRRPVSDSEVAWLVKCLIRLSDFLNESLDLNKDENHEDLVPGPSYIEVPPNESNDTHGINDVIHMFLVFVGSLLALFAQVILNFTRKRGWRINLRVLAAKKVILALVVFVLVSALKKNLF</sequence>
<dbReference type="PANTHER" id="PTHR31801:SF1">
    <property type="entry name" value="SPHINGOMYELIN PHOSPHODIESTERASE"/>
    <property type="match status" value="1"/>
</dbReference>
<evidence type="ECO:0008006" key="5">
    <source>
        <dbReference type="Google" id="ProtNLM"/>
    </source>
</evidence>
<keyword evidence="2" id="KW-0812">Transmembrane</keyword>
<feature type="region of interest" description="Disordered" evidence="1">
    <location>
        <begin position="605"/>
        <end position="631"/>
    </location>
</feature>
<gene>
    <name evidence="3" type="ORF">ZOSMA_76G00470</name>
</gene>
<feature type="transmembrane region" description="Helical" evidence="2">
    <location>
        <begin position="746"/>
        <end position="765"/>
    </location>
</feature>